<dbReference type="PANTHER" id="PTHR30619:SF7">
    <property type="entry name" value="BETA-LACTAMASE DOMAIN PROTEIN"/>
    <property type="match status" value="1"/>
</dbReference>
<dbReference type="AlphaFoldDB" id="A0A6M0U3P7"/>
<sequence>MFIKIKKRHFKHLIIFTLLLLLCFFSSLLTKKFNSYKVNPNLMYVHYINVDQGDAILIQVNNKNLLIDSGPKSHKKQLVKFLNDLNISKLDYVIATHPHEDHIGNMNTVLNSYKVQSFYAPKVYSYTKSFEQMIDSLKSNNLKINPIKRGCNTINLGFQTNVEVFSPINDTYDNENNYSPVIKISFGNNSFLFTGDAEKEIEDKLILLNDDLKADILKVSHHGSSSSTSDSFLNRVSPKYAVISVGKNNIYDHPNDTIISKLNTYNIDILRTDIQNNITLISDGTNISYKHY</sequence>
<evidence type="ECO:0000313" key="1">
    <source>
        <dbReference type="EMBL" id="VYU75737.1"/>
    </source>
</evidence>
<organism evidence="1">
    <name type="scientific">Clostridium butyricum</name>
    <dbReference type="NCBI Taxonomy" id="1492"/>
    <lineage>
        <taxon>Bacteria</taxon>
        <taxon>Bacillati</taxon>
        <taxon>Bacillota</taxon>
        <taxon>Clostridia</taxon>
        <taxon>Eubacteriales</taxon>
        <taxon>Clostridiaceae</taxon>
        <taxon>Clostridium</taxon>
    </lineage>
</organism>
<name>A0A6M0U3P7_CLOBU</name>
<dbReference type="InterPro" id="IPR052159">
    <property type="entry name" value="Competence_DNA_uptake"/>
</dbReference>
<dbReference type="Pfam" id="PF00753">
    <property type="entry name" value="Lactamase_B"/>
    <property type="match status" value="1"/>
</dbReference>
<accession>A0A6M0U3P7</accession>
<proteinExistence type="predicted"/>
<reference evidence="1" key="1">
    <citation type="submission" date="2019-11" db="EMBL/GenBank/DDBJ databases">
        <authorList>
            <person name="Feng L."/>
        </authorList>
    </citation>
    <scope>NUCLEOTIDE SEQUENCE</scope>
    <source>
        <strain evidence="1">CButyricumLFYP62</strain>
    </source>
</reference>
<dbReference type="EMBL" id="CACRTU010000049">
    <property type="protein sequence ID" value="VYU75737.1"/>
    <property type="molecule type" value="Genomic_DNA"/>
</dbReference>
<dbReference type="SMART" id="SM00849">
    <property type="entry name" value="Lactamase_B"/>
    <property type="match status" value="1"/>
</dbReference>
<dbReference type="InterPro" id="IPR036866">
    <property type="entry name" value="RibonucZ/Hydroxyglut_hydro"/>
</dbReference>
<dbReference type="RefSeq" id="WP_043852609.1">
    <property type="nucleotide sequence ID" value="NZ_BKBB01000018.1"/>
</dbReference>
<dbReference type="PANTHER" id="PTHR30619">
    <property type="entry name" value="DNA INTERNALIZATION/COMPETENCE PROTEIN COMEC/REC2"/>
    <property type="match status" value="1"/>
</dbReference>
<dbReference type="CDD" id="cd07731">
    <property type="entry name" value="ComA-like_MBL-fold"/>
    <property type="match status" value="1"/>
</dbReference>
<dbReference type="InterPro" id="IPR035681">
    <property type="entry name" value="ComA-like_MBL"/>
</dbReference>
<dbReference type="Gene3D" id="3.60.15.10">
    <property type="entry name" value="Ribonuclease Z/Hydroxyacylglutathione hydrolase-like"/>
    <property type="match status" value="1"/>
</dbReference>
<dbReference type="InterPro" id="IPR001279">
    <property type="entry name" value="Metallo-B-lactamas"/>
</dbReference>
<dbReference type="SUPFAM" id="SSF56281">
    <property type="entry name" value="Metallo-hydrolase/oxidoreductase"/>
    <property type="match status" value="1"/>
</dbReference>
<gene>
    <name evidence="1" type="ORF">CBLFYP62_03824</name>
</gene>
<protein>
    <submittedName>
        <fullName evidence="1">ComEC family competence protein</fullName>
    </submittedName>
</protein>